<evidence type="ECO:0000256" key="11">
    <source>
        <dbReference type="ARBA" id="ARBA00049524"/>
    </source>
</evidence>
<dbReference type="GO" id="GO:0010485">
    <property type="term" value="F:histone H4 acetyltransferase activity"/>
    <property type="evidence" value="ECO:0007669"/>
    <property type="project" value="InterPro"/>
</dbReference>
<protein>
    <recommendedName>
        <fullName evidence="5">N-alpha-acetyltransferase 40</fullName>
        <ecNumber evidence="4">2.3.1.257</ecNumber>
    </recommendedName>
</protein>
<dbReference type="PANTHER" id="PTHR20531">
    <property type="entry name" value="N-ALPHA-ACETYLTRANSFERASE 40"/>
    <property type="match status" value="1"/>
</dbReference>
<comment type="similarity">
    <text evidence="3">Belongs to the acetyltransferase family. NAA40 subfamily.</text>
</comment>
<accession>A0A0B8MYL3</accession>
<name>A0A0B8MYL3_TALPI</name>
<feature type="region of interest" description="Disordered" evidence="12">
    <location>
        <begin position="144"/>
        <end position="214"/>
    </location>
</feature>
<evidence type="ECO:0000256" key="9">
    <source>
        <dbReference type="ARBA" id="ARBA00023315"/>
    </source>
</evidence>
<comment type="catalytic activity">
    <reaction evidence="10">
        <text>N-terminal L-seryl-[histone H2A] + acetyl-CoA = N-terminal N(alpha)-acetyl-L-seryl-[histone H2A] + CoA + H(+)</text>
        <dbReference type="Rhea" id="RHEA:50600"/>
        <dbReference type="Rhea" id="RHEA-COMP:12742"/>
        <dbReference type="Rhea" id="RHEA-COMP:12744"/>
        <dbReference type="ChEBI" id="CHEBI:15378"/>
        <dbReference type="ChEBI" id="CHEBI:57287"/>
        <dbReference type="ChEBI" id="CHEBI:57288"/>
        <dbReference type="ChEBI" id="CHEBI:64738"/>
        <dbReference type="ChEBI" id="CHEBI:83690"/>
        <dbReference type="EC" id="2.3.1.257"/>
    </reaction>
</comment>
<feature type="compositionally biased region" description="Basic and acidic residues" evidence="12">
    <location>
        <begin position="1"/>
        <end position="14"/>
    </location>
</feature>
<evidence type="ECO:0000256" key="1">
    <source>
        <dbReference type="ARBA" id="ARBA00004123"/>
    </source>
</evidence>
<dbReference type="CDD" id="cd04301">
    <property type="entry name" value="NAT_SF"/>
    <property type="match status" value="1"/>
</dbReference>
<organism evidence="14 15">
    <name type="scientific">Talaromyces pinophilus</name>
    <name type="common">Penicillium pinophilum</name>
    <dbReference type="NCBI Taxonomy" id="128442"/>
    <lineage>
        <taxon>Eukaryota</taxon>
        <taxon>Fungi</taxon>
        <taxon>Dikarya</taxon>
        <taxon>Ascomycota</taxon>
        <taxon>Pezizomycotina</taxon>
        <taxon>Eurotiomycetes</taxon>
        <taxon>Eurotiomycetidae</taxon>
        <taxon>Eurotiales</taxon>
        <taxon>Trichocomaceae</taxon>
        <taxon>Talaromyces</taxon>
        <taxon>Talaromyces sect. Talaromyces</taxon>
    </lineage>
</organism>
<evidence type="ECO:0000256" key="10">
    <source>
        <dbReference type="ARBA" id="ARBA00047821"/>
    </source>
</evidence>
<evidence type="ECO:0000256" key="4">
    <source>
        <dbReference type="ARBA" id="ARBA00012950"/>
    </source>
</evidence>
<evidence type="ECO:0000259" key="13">
    <source>
        <dbReference type="PROSITE" id="PS51186"/>
    </source>
</evidence>
<dbReference type="GO" id="GO:0043998">
    <property type="term" value="F:histone H2A acetyltransferase activity"/>
    <property type="evidence" value="ECO:0007669"/>
    <property type="project" value="InterPro"/>
</dbReference>
<evidence type="ECO:0000256" key="6">
    <source>
        <dbReference type="ARBA" id="ARBA00022490"/>
    </source>
</evidence>
<dbReference type="PROSITE" id="PS51186">
    <property type="entry name" value="GNAT"/>
    <property type="match status" value="1"/>
</dbReference>
<evidence type="ECO:0000256" key="3">
    <source>
        <dbReference type="ARBA" id="ARBA00008870"/>
    </source>
</evidence>
<dbReference type="Proteomes" id="UP000053095">
    <property type="component" value="Unassembled WGS sequence"/>
</dbReference>
<dbReference type="SUPFAM" id="SSF55729">
    <property type="entry name" value="Acyl-CoA N-acyltransferases (Nat)"/>
    <property type="match status" value="1"/>
</dbReference>
<feature type="compositionally biased region" description="Basic and acidic residues" evidence="12">
    <location>
        <begin position="38"/>
        <end position="47"/>
    </location>
</feature>
<sequence length="322" mass="35818">METKKSPIAKDSRVQELSAQHSLSHSRSGLRLSKHYRDRAVPNEEEKELPLVERTNALSVHDFISRYIDSTRVHIDIKTKQDDAPTMTKAQIHIYSASTIPSLDFEGCFSLIETTSSEDYKNSSMGWSPTKKRKEMRLPDMRYMVLRGPPQPSPTPQRNHNNNSRTSGITSTSTSTSTSGDTSEVSSTSEPTDTTPSPATTPAASTATTTTTTASPHSEVLAFLSFMTTYEDGKQVLYCYEIHIHPSLQGQGIGRHLMSLFEETGRRIGLEKGMLTVFTANRAAVKFYERLGYGIDEFSPGPRKLRNGTVKEPDYLILSKGF</sequence>
<dbReference type="EMBL" id="DF933843">
    <property type="protein sequence ID" value="GAM43209.1"/>
    <property type="molecule type" value="Genomic_DNA"/>
</dbReference>
<feature type="compositionally biased region" description="Low complexity" evidence="12">
    <location>
        <begin position="164"/>
        <end position="214"/>
    </location>
</feature>
<dbReference type="Gene3D" id="3.40.630.30">
    <property type="match status" value="1"/>
</dbReference>
<dbReference type="InterPro" id="IPR016181">
    <property type="entry name" value="Acyl_CoA_acyltransferase"/>
</dbReference>
<dbReference type="InterPro" id="IPR000182">
    <property type="entry name" value="GNAT_dom"/>
</dbReference>
<keyword evidence="15" id="KW-1185">Reference proteome</keyword>
<dbReference type="AlphaFoldDB" id="A0A0B8MYL3"/>
<evidence type="ECO:0000256" key="2">
    <source>
        <dbReference type="ARBA" id="ARBA00004496"/>
    </source>
</evidence>
<evidence type="ECO:0000256" key="5">
    <source>
        <dbReference type="ARBA" id="ARBA00015043"/>
    </source>
</evidence>
<feature type="compositionally biased region" description="Low complexity" evidence="12">
    <location>
        <begin position="21"/>
        <end position="31"/>
    </location>
</feature>
<evidence type="ECO:0000256" key="8">
    <source>
        <dbReference type="ARBA" id="ARBA00023242"/>
    </source>
</evidence>
<comment type="subcellular location">
    <subcellularLocation>
        <location evidence="2">Cytoplasm</location>
    </subcellularLocation>
    <subcellularLocation>
        <location evidence="1">Nucleus</location>
    </subcellularLocation>
</comment>
<dbReference type="GO" id="GO:0005737">
    <property type="term" value="C:cytoplasm"/>
    <property type="evidence" value="ECO:0007669"/>
    <property type="project" value="UniProtKB-SubCell"/>
</dbReference>
<dbReference type="Pfam" id="PF00583">
    <property type="entry name" value="Acetyltransf_1"/>
    <property type="match status" value="1"/>
</dbReference>
<feature type="domain" description="N-acetyltransferase" evidence="13">
    <location>
        <begin position="172"/>
        <end position="317"/>
    </location>
</feature>
<dbReference type="PANTHER" id="PTHR20531:SF1">
    <property type="entry name" value="N-ALPHA-ACETYLTRANSFERASE 40"/>
    <property type="match status" value="1"/>
</dbReference>
<keyword evidence="8" id="KW-0539">Nucleus</keyword>
<gene>
    <name evidence="14" type="ORF">TCE0_047r17828</name>
</gene>
<dbReference type="EC" id="2.3.1.257" evidence="4"/>
<keyword evidence="7" id="KW-0808">Transferase</keyword>
<reference evidence="15" key="1">
    <citation type="journal article" date="2015" name="Genome Announc.">
        <title>Draft genome sequence of Talaromyces cellulolyticus strain Y-94, a source of lignocellulosic biomass-degrading enzymes.</title>
        <authorList>
            <person name="Fujii T."/>
            <person name="Koike H."/>
            <person name="Sawayama S."/>
            <person name="Yano S."/>
            <person name="Inoue H."/>
        </authorList>
    </citation>
    <scope>NUCLEOTIDE SEQUENCE [LARGE SCALE GENOMIC DNA]</scope>
    <source>
        <strain evidence="15">Y-94</strain>
    </source>
</reference>
<dbReference type="InterPro" id="IPR039949">
    <property type="entry name" value="NAA40"/>
</dbReference>
<dbReference type="GO" id="GO:1990189">
    <property type="term" value="F:protein N-terminal-serine acetyltransferase activity"/>
    <property type="evidence" value="ECO:0007669"/>
    <property type="project" value="UniProtKB-EC"/>
</dbReference>
<evidence type="ECO:0000313" key="14">
    <source>
        <dbReference type="EMBL" id="GAM43209.1"/>
    </source>
</evidence>
<evidence type="ECO:0000313" key="15">
    <source>
        <dbReference type="Proteomes" id="UP000053095"/>
    </source>
</evidence>
<evidence type="ECO:0000256" key="12">
    <source>
        <dbReference type="SAM" id="MobiDB-lite"/>
    </source>
</evidence>
<keyword evidence="9" id="KW-0012">Acyltransferase</keyword>
<evidence type="ECO:0000256" key="7">
    <source>
        <dbReference type="ARBA" id="ARBA00022679"/>
    </source>
</evidence>
<comment type="catalytic activity">
    <reaction evidence="11">
        <text>N-terminal L-seryl-[histone H4] + acetyl-CoA = N-terminal N(alpha)-acetyl-L-seryl-[histone H4] + CoA + H(+)</text>
        <dbReference type="Rhea" id="RHEA:50596"/>
        <dbReference type="Rhea" id="RHEA-COMP:12740"/>
        <dbReference type="Rhea" id="RHEA-COMP:12743"/>
        <dbReference type="ChEBI" id="CHEBI:15378"/>
        <dbReference type="ChEBI" id="CHEBI:57287"/>
        <dbReference type="ChEBI" id="CHEBI:57288"/>
        <dbReference type="ChEBI" id="CHEBI:64738"/>
        <dbReference type="ChEBI" id="CHEBI:83690"/>
        <dbReference type="EC" id="2.3.1.257"/>
    </reaction>
</comment>
<proteinExistence type="inferred from homology"/>
<keyword evidence="6" id="KW-0963">Cytoplasm</keyword>
<dbReference type="GO" id="GO:0005634">
    <property type="term" value="C:nucleus"/>
    <property type="evidence" value="ECO:0007669"/>
    <property type="project" value="UniProtKB-SubCell"/>
</dbReference>
<feature type="region of interest" description="Disordered" evidence="12">
    <location>
        <begin position="119"/>
        <end position="138"/>
    </location>
</feature>
<feature type="region of interest" description="Disordered" evidence="12">
    <location>
        <begin position="1"/>
        <end position="47"/>
    </location>
</feature>